<dbReference type="Proteomes" id="UP000569329">
    <property type="component" value="Unassembled WGS sequence"/>
</dbReference>
<evidence type="ECO:0000313" key="3">
    <source>
        <dbReference type="EMBL" id="MBA8825628.1"/>
    </source>
</evidence>
<feature type="compositionally biased region" description="Pro residues" evidence="1">
    <location>
        <begin position="86"/>
        <end position="95"/>
    </location>
</feature>
<gene>
    <name evidence="3" type="ORF">FHX42_002994</name>
</gene>
<evidence type="ECO:0000256" key="1">
    <source>
        <dbReference type="SAM" id="MobiDB-lite"/>
    </source>
</evidence>
<protein>
    <recommendedName>
        <fullName evidence="5">DUF308 domain-containing protein</fullName>
    </recommendedName>
</protein>
<name>A0A839E3X6_9PSEU</name>
<organism evidence="3 4">
    <name type="scientific">Halosaccharopolyspora lacisalsi</name>
    <dbReference type="NCBI Taxonomy" id="1000566"/>
    <lineage>
        <taxon>Bacteria</taxon>
        <taxon>Bacillati</taxon>
        <taxon>Actinomycetota</taxon>
        <taxon>Actinomycetes</taxon>
        <taxon>Pseudonocardiales</taxon>
        <taxon>Pseudonocardiaceae</taxon>
        <taxon>Halosaccharopolyspora</taxon>
    </lineage>
</organism>
<accession>A0A839E3X6</accession>
<keyword evidence="2" id="KW-1133">Transmembrane helix</keyword>
<keyword evidence="4" id="KW-1185">Reference proteome</keyword>
<proteinExistence type="predicted"/>
<evidence type="ECO:0000313" key="4">
    <source>
        <dbReference type="Proteomes" id="UP000569329"/>
    </source>
</evidence>
<keyword evidence="2" id="KW-0812">Transmembrane</keyword>
<evidence type="ECO:0008006" key="5">
    <source>
        <dbReference type="Google" id="ProtNLM"/>
    </source>
</evidence>
<dbReference type="RefSeq" id="WP_182544926.1">
    <property type="nucleotide sequence ID" value="NZ_JACGWZ010000004.1"/>
</dbReference>
<dbReference type="AlphaFoldDB" id="A0A839E3X6"/>
<keyword evidence="2" id="KW-0472">Membrane</keyword>
<feature type="transmembrane region" description="Helical" evidence="2">
    <location>
        <begin position="124"/>
        <end position="142"/>
    </location>
</feature>
<reference evidence="3 4" key="1">
    <citation type="submission" date="2020-07" db="EMBL/GenBank/DDBJ databases">
        <title>Sequencing the genomes of 1000 actinobacteria strains.</title>
        <authorList>
            <person name="Klenk H.-P."/>
        </authorList>
    </citation>
    <scope>NUCLEOTIDE SEQUENCE [LARGE SCALE GENOMIC DNA]</scope>
    <source>
        <strain evidence="3 4">DSM 45975</strain>
    </source>
</reference>
<evidence type="ECO:0000256" key="2">
    <source>
        <dbReference type="SAM" id="Phobius"/>
    </source>
</evidence>
<dbReference type="EMBL" id="JACGWZ010000004">
    <property type="protein sequence ID" value="MBA8825628.1"/>
    <property type="molecule type" value="Genomic_DNA"/>
</dbReference>
<feature type="region of interest" description="Disordered" evidence="1">
    <location>
        <begin position="1"/>
        <end position="95"/>
    </location>
</feature>
<comment type="caution">
    <text evidence="3">The sequence shown here is derived from an EMBL/GenBank/DDBJ whole genome shotgun (WGS) entry which is preliminary data.</text>
</comment>
<sequence length="159" mass="16705">MNARHDNADGPEDIDAAFAEIVAEIERDEPLPRWPHAGSETDDSSVPEPPSSAPAEDVTTSGSDGPRDWSAPEGTSEIDEGHFEPPEPPPLSPPKPGTVGGILLVVLGIVLLFAPGLIGWSSTTTLPLGLISISAGIVWLLLRMRPSSRDSGWDDGAQV</sequence>
<feature type="transmembrane region" description="Helical" evidence="2">
    <location>
        <begin position="99"/>
        <end position="118"/>
    </location>
</feature>